<gene>
    <name evidence="1" type="ORF">SKAU_G00296390</name>
</gene>
<name>A0A9Q1IMV6_SYNKA</name>
<sequence>MIRQSPANGRASEVMRLGKTAIMYPASLFLPIYRAARSGVLGIAPTPELSTCHCSLTLPVEARMAPPVCVSEASEGGGGALCGTSF</sequence>
<dbReference type="AlphaFoldDB" id="A0A9Q1IMV6"/>
<dbReference type="EMBL" id="JAINUF010000012">
    <property type="protein sequence ID" value="KAJ8345446.1"/>
    <property type="molecule type" value="Genomic_DNA"/>
</dbReference>
<reference evidence="1" key="1">
    <citation type="journal article" date="2023" name="Science">
        <title>Genome structures resolve the early diversification of teleost fishes.</title>
        <authorList>
            <person name="Parey E."/>
            <person name="Louis A."/>
            <person name="Montfort J."/>
            <person name="Bouchez O."/>
            <person name="Roques C."/>
            <person name="Iampietro C."/>
            <person name="Lluch J."/>
            <person name="Castinel A."/>
            <person name="Donnadieu C."/>
            <person name="Desvignes T."/>
            <person name="Floi Bucao C."/>
            <person name="Jouanno E."/>
            <person name="Wen M."/>
            <person name="Mejri S."/>
            <person name="Dirks R."/>
            <person name="Jansen H."/>
            <person name="Henkel C."/>
            <person name="Chen W.J."/>
            <person name="Zahm M."/>
            <person name="Cabau C."/>
            <person name="Klopp C."/>
            <person name="Thompson A.W."/>
            <person name="Robinson-Rechavi M."/>
            <person name="Braasch I."/>
            <person name="Lecointre G."/>
            <person name="Bobe J."/>
            <person name="Postlethwait J.H."/>
            <person name="Berthelot C."/>
            <person name="Roest Crollius H."/>
            <person name="Guiguen Y."/>
        </authorList>
    </citation>
    <scope>NUCLEOTIDE SEQUENCE</scope>
    <source>
        <strain evidence="1">WJC10195</strain>
    </source>
</reference>
<keyword evidence="2" id="KW-1185">Reference proteome</keyword>
<organism evidence="1 2">
    <name type="scientific">Synaphobranchus kaupii</name>
    <name type="common">Kaup's arrowtooth eel</name>
    <dbReference type="NCBI Taxonomy" id="118154"/>
    <lineage>
        <taxon>Eukaryota</taxon>
        <taxon>Metazoa</taxon>
        <taxon>Chordata</taxon>
        <taxon>Craniata</taxon>
        <taxon>Vertebrata</taxon>
        <taxon>Euteleostomi</taxon>
        <taxon>Actinopterygii</taxon>
        <taxon>Neopterygii</taxon>
        <taxon>Teleostei</taxon>
        <taxon>Anguilliformes</taxon>
        <taxon>Synaphobranchidae</taxon>
        <taxon>Synaphobranchus</taxon>
    </lineage>
</organism>
<evidence type="ECO:0000313" key="1">
    <source>
        <dbReference type="EMBL" id="KAJ8345446.1"/>
    </source>
</evidence>
<comment type="caution">
    <text evidence="1">The sequence shown here is derived from an EMBL/GenBank/DDBJ whole genome shotgun (WGS) entry which is preliminary data.</text>
</comment>
<dbReference type="Proteomes" id="UP001152622">
    <property type="component" value="Chromosome 12"/>
</dbReference>
<protein>
    <submittedName>
        <fullName evidence="1">Uncharacterized protein</fullName>
    </submittedName>
</protein>
<accession>A0A9Q1IMV6</accession>
<evidence type="ECO:0000313" key="2">
    <source>
        <dbReference type="Proteomes" id="UP001152622"/>
    </source>
</evidence>
<proteinExistence type="predicted"/>